<reference evidence="3 4" key="1">
    <citation type="submission" date="2016-11" db="EMBL/GenBank/DDBJ databases">
        <authorList>
            <person name="Jaros S."/>
            <person name="Januszkiewicz K."/>
            <person name="Wedrychowicz H."/>
        </authorList>
    </citation>
    <scope>NUCLEOTIDE SEQUENCE [LARGE SCALE GENOMIC DNA]</scope>
    <source>
        <strain evidence="3 4">DSM 24787</strain>
    </source>
</reference>
<dbReference type="InterPro" id="IPR039426">
    <property type="entry name" value="TonB-dep_rcpt-like"/>
</dbReference>
<protein>
    <submittedName>
        <fullName evidence="3">TonB-linked outer membrane protein, SusC/RagA family</fullName>
    </submittedName>
</protein>
<gene>
    <name evidence="3" type="ORF">SAMN04488055_5664</name>
</gene>
<dbReference type="InterPro" id="IPR037066">
    <property type="entry name" value="Plug_dom_sf"/>
</dbReference>
<evidence type="ECO:0000259" key="2">
    <source>
        <dbReference type="Pfam" id="PF07715"/>
    </source>
</evidence>
<dbReference type="PROSITE" id="PS52016">
    <property type="entry name" value="TONB_DEPENDENT_REC_3"/>
    <property type="match status" value="1"/>
</dbReference>
<dbReference type="STRING" id="536979.SAMN04488055_5664"/>
<dbReference type="InterPro" id="IPR012910">
    <property type="entry name" value="Plug_dom"/>
</dbReference>
<dbReference type="InterPro" id="IPR008969">
    <property type="entry name" value="CarboxyPept-like_regulatory"/>
</dbReference>
<keyword evidence="1" id="KW-0472">Membrane</keyword>
<dbReference type="EMBL" id="FSRA01000002">
    <property type="protein sequence ID" value="SIO54772.1"/>
    <property type="molecule type" value="Genomic_DNA"/>
</dbReference>
<dbReference type="NCBIfam" id="TIGR04057">
    <property type="entry name" value="SusC_RagA_signa"/>
    <property type="match status" value="1"/>
</dbReference>
<comment type="subcellular location">
    <subcellularLocation>
        <location evidence="1">Cell outer membrane</location>
        <topology evidence="1">Multi-pass membrane protein</topology>
    </subcellularLocation>
</comment>
<dbReference type="Pfam" id="PF07715">
    <property type="entry name" value="Plug"/>
    <property type="match status" value="1"/>
</dbReference>
<sequence>MQLFTSSMFTDRLFGKCLLLMLLCYCISPLSTKATITPLSFVVSGTVTNEKDEVLPGSSVRIKGSAKGVTTDMNGKFMIEVQREEDSLIVSFVGYKNTTILVGSQRTVIVKLLPDEESQKLNEVQVVGFGTQRKSTMVGAVSTVSVKEIQKVATPSLTNAIGGKLAGVITRQTSGEPGYDAAKIFIRGLVSQSGTNKPLIIVDGAERELQDYWTTMNIQEIESFSVLKDASATAVYGNRGANGVVLITTRKGTVGKPTVTLRSEMAAVIPMRIEDNIDGFEYASLHNEALANVGLPPKYSPQELQKYKDGSDPYLYPNVNWYDVVLKRRTRQLMNNLGVSGGSEAVRYYVNLGYTIQEGIYNEDPANAYKTNAALKRYNFRSNVDIKLRKNLTLELGLSGIISGANFPGRDAGGIFTSLKLTAPNAYPIKNPNGSQPGAFGDLALNPYAVVTQTGYTKQFYNTLVSNLGVKWDLSSVTPGLSVRGLTAFDVVDITQNVRQKSPATFFYTKDPVTGVESYRPIASESALGFYNLNETYRTIYGQVSANYDRSFGNHNVTGLLAAERREYVNVNTTSSIANLPERRQGLVGRFTYNYDFRYLFEVSAGYNGSENFPKGRQYGLFPSVGVGWLISNENFWNKNVVSTLKIRGNYGVVGNDRIGGARFLFLSTYNKSAGGYTFGLNQNINPGGKSEARIGNENVTWETAYKSDVGLDLELFQGKVTLTADVFHERREGQLLERKIFPIYTGYPSGSIPYGNVGISTNKGIDGSIQIRNTTKSGFYYSFNGTFTYAKNVIIENDAPKALYPYQDLRGSAIGSNLGYRALGFFQDQRDIDNSPTQTDLQSIIRPGDIKYEDINKDGRINDADRVIIGSYGSEPQIMFGFGATAGWKGFDATIFFTGAARRDFFFTQGWTAWAFSGTIGSYNVMQQVYDKRWVAGADNSNAEFPAVRAGSTNNYIGSTLWQRSGDYLRIKNAEIGYTIPVNITHKATLKSIRVFVQGTNLATWDHIKVIDPESNFGTGNYPVTQNFNFGLEVNF</sequence>
<keyword evidence="1" id="KW-0998">Cell outer membrane</keyword>
<feature type="domain" description="TonB-dependent receptor plug" evidence="2">
    <location>
        <begin position="135"/>
        <end position="244"/>
    </location>
</feature>
<keyword evidence="4" id="KW-1185">Reference proteome</keyword>
<dbReference type="FunFam" id="2.170.130.10:FF:000003">
    <property type="entry name" value="SusC/RagA family TonB-linked outer membrane protein"/>
    <property type="match status" value="1"/>
</dbReference>
<evidence type="ECO:0000313" key="3">
    <source>
        <dbReference type="EMBL" id="SIO54772.1"/>
    </source>
</evidence>
<dbReference type="NCBIfam" id="TIGR04056">
    <property type="entry name" value="OMP_RagA_SusC"/>
    <property type="match status" value="1"/>
</dbReference>
<organism evidence="3 4">
    <name type="scientific">Chitinophaga niabensis</name>
    <dbReference type="NCBI Taxonomy" id="536979"/>
    <lineage>
        <taxon>Bacteria</taxon>
        <taxon>Pseudomonadati</taxon>
        <taxon>Bacteroidota</taxon>
        <taxon>Chitinophagia</taxon>
        <taxon>Chitinophagales</taxon>
        <taxon>Chitinophagaceae</taxon>
        <taxon>Chitinophaga</taxon>
    </lineage>
</organism>
<dbReference type="SUPFAM" id="SSF56935">
    <property type="entry name" value="Porins"/>
    <property type="match status" value="1"/>
</dbReference>
<proteinExistence type="inferred from homology"/>
<comment type="similarity">
    <text evidence="1">Belongs to the TonB-dependent receptor family.</text>
</comment>
<name>A0A1N6KDY9_9BACT</name>
<dbReference type="RefSeq" id="WP_200798380.1">
    <property type="nucleotide sequence ID" value="NZ_FSRA01000002.1"/>
</dbReference>
<dbReference type="SUPFAM" id="SSF49464">
    <property type="entry name" value="Carboxypeptidase regulatory domain-like"/>
    <property type="match status" value="1"/>
</dbReference>
<accession>A0A1N6KDY9</accession>
<keyword evidence="1" id="KW-1134">Transmembrane beta strand</keyword>
<evidence type="ECO:0000313" key="4">
    <source>
        <dbReference type="Proteomes" id="UP000185003"/>
    </source>
</evidence>
<dbReference type="AlphaFoldDB" id="A0A1N6KDY9"/>
<keyword evidence="1" id="KW-0812">Transmembrane</keyword>
<keyword evidence="1" id="KW-0813">Transport</keyword>
<dbReference type="Proteomes" id="UP000185003">
    <property type="component" value="Unassembled WGS sequence"/>
</dbReference>
<dbReference type="Gene3D" id="2.170.130.10">
    <property type="entry name" value="TonB-dependent receptor, plug domain"/>
    <property type="match status" value="1"/>
</dbReference>
<dbReference type="GO" id="GO:0009279">
    <property type="term" value="C:cell outer membrane"/>
    <property type="evidence" value="ECO:0007669"/>
    <property type="project" value="UniProtKB-SubCell"/>
</dbReference>
<dbReference type="InterPro" id="IPR023997">
    <property type="entry name" value="TonB-dep_OMP_SusC/RagA_CS"/>
</dbReference>
<evidence type="ECO:0000256" key="1">
    <source>
        <dbReference type="PROSITE-ProRule" id="PRU01360"/>
    </source>
</evidence>
<dbReference type="Gene3D" id="2.60.40.1120">
    <property type="entry name" value="Carboxypeptidase-like, regulatory domain"/>
    <property type="match status" value="1"/>
</dbReference>
<dbReference type="InterPro" id="IPR023996">
    <property type="entry name" value="TonB-dep_OMP_SusC/RagA"/>
</dbReference>
<dbReference type="Pfam" id="PF13715">
    <property type="entry name" value="CarbopepD_reg_2"/>
    <property type="match status" value="1"/>
</dbReference>